<dbReference type="GO" id="GO:0102971">
    <property type="term" value="F:phosphinothricin N-acetyltransferase activity"/>
    <property type="evidence" value="ECO:0007669"/>
    <property type="project" value="UniProtKB-EC"/>
</dbReference>
<keyword evidence="2 4" id="KW-0012">Acyltransferase</keyword>
<dbReference type="InterPro" id="IPR000182">
    <property type="entry name" value="GNAT_dom"/>
</dbReference>
<dbReference type="SUPFAM" id="SSF55729">
    <property type="entry name" value="Acyl-CoA N-acyltransferases (Nat)"/>
    <property type="match status" value="1"/>
</dbReference>
<gene>
    <name evidence="4" type="ORF">BALAC2494_00227</name>
</gene>
<accession>A0A806FIP2</accession>
<evidence type="ECO:0000313" key="4">
    <source>
        <dbReference type="EMBL" id="AEK30473.1"/>
    </source>
</evidence>
<dbReference type="CDD" id="cd04301">
    <property type="entry name" value="NAT_SF"/>
    <property type="match status" value="1"/>
</dbReference>
<evidence type="ECO:0000256" key="2">
    <source>
        <dbReference type="ARBA" id="ARBA00023315"/>
    </source>
</evidence>
<dbReference type="Proteomes" id="UP000008394">
    <property type="component" value="Chromosome"/>
</dbReference>
<sequence length="215" mass="23832">MPMREGRGPVAAPLTHGQDVRGLLCRYAGTMQQFRYRLATVDDVAVITDIYNEAVMAGGSTADTVPVTYEARRRWIESHVDPYAVFVFETIAGDGEAEEVGFGAISVFYDRPGYDGVCDLAYYVTARWQRRGVGRFALRTLLNECRARAMRKACAIIFSDNTASNALVESFGFEPFGEMPEAAYDSRGVLHDMSYWCLDLTPLDAKGAVEGIARR</sequence>
<dbReference type="PANTHER" id="PTHR43072:SF23">
    <property type="entry name" value="UPF0039 PROTEIN C11D3.02C"/>
    <property type="match status" value="1"/>
</dbReference>
<dbReference type="RefSeq" id="WP_004217709.1">
    <property type="nucleotide sequence ID" value="NC_017215.1"/>
</dbReference>
<reference evidence="4 5" key="1">
    <citation type="journal article" date="2011" name="J. Bacteriol.">
        <title>Genome Sequence of the Probiotic Strain Bifidobacterium animalis subsp. lactis CNCM I-2494.</title>
        <authorList>
            <person name="Chervaux C."/>
            <person name="Grimaldi C."/>
            <person name="Bolotin A."/>
            <person name="Quinquis B."/>
            <person name="Legrain-Raspaud S."/>
            <person name="van Hylckama Vlieg J.E."/>
            <person name="Denariaz G."/>
            <person name="Smokvina T."/>
        </authorList>
    </citation>
    <scope>NUCLEOTIDE SEQUENCE [LARGE SCALE GENOMIC DNA]</scope>
    <source>
        <strain evidence="4 5">CNCM I-2494</strain>
    </source>
</reference>
<proteinExistence type="predicted"/>
<dbReference type="InterPro" id="IPR016181">
    <property type="entry name" value="Acyl_CoA_acyltransferase"/>
</dbReference>
<evidence type="ECO:0000259" key="3">
    <source>
        <dbReference type="PROSITE" id="PS51186"/>
    </source>
</evidence>
<dbReference type="EC" id="2.3.1.183" evidence="4"/>
<keyword evidence="1 4" id="KW-0808">Transferase</keyword>
<dbReference type="KEGG" id="bnm:BALAC2494_00227"/>
<dbReference type="EMBL" id="CP002915">
    <property type="protein sequence ID" value="AEK30473.1"/>
    <property type="molecule type" value="Genomic_DNA"/>
</dbReference>
<dbReference type="GeneID" id="29695454"/>
<dbReference type="AlphaFoldDB" id="A0A806FIP2"/>
<evidence type="ECO:0000256" key="1">
    <source>
        <dbReference type="ARBA" id="ARBA00022679"/>
    </source>
</evidence>
<feature type="domain" description="N-acetyltransferase" evidence="3">
    <location>
        <begin position="34"/>
        <end position="196"/>
    </location>
</feature>
<dbReference type="PANTHER" id="PTHR43072">
    <property type="entry name" value="N-ACETYLTRANSFERASE"/>
    <property type="match status" value="1"/>
</dbReference>
<dbReference type="Pfam" id="PF13302">
    <property type="entry name" value="Acetyltransf_3"/>
    <property type="match status" value="1"/>
</dbReference>
<evidence type="ECO:0000313" key="5">
    <source>
        <dbReference type="Proteomes" id="UP000008394"/>
    </source>
</evidence>
<dbReference type="Gene3D" id="3.40.630.30">
    <property type="match status" value="1"/>
</dbReference>
<name>A0A806FIP2_BIFAN</name>
<protein>
    <submittedName>
        <fullName evidence="4">Phosphinothricin acetyltransferase</fullName>
        <ecNumber evidence="4">2.3.1.183</ecNumber>
    </submittedName>
</protein>
<dbReference type="PROSITE" id="PS51186">
    <property type="entry name" value="GNAT"/>
    <property type="match status" value="1"/>
</dbReference>
<organism evidence="4 5">
    <name type="scientific">Bifidobacterium animalis subsp. lactis CNCM I-2494</name>
    <dbReference type="NCBI Taxonomy" id="1042403"/>
    <lineage>
        <taxon>Bacteria</taxon>
        <taxon>Bacillati</taxon>
        <taxon>Actinomycetota</taxon>
        <taxon>Actinomycetes</taxon>
        <taxon>Bifidobacteriales</taxon>
        <taxon>Bifidobacteriaceae</taxon>
        <taxon>Bifidobacterium</taxon>
    </lineage>
</organism>